<protein>
    <submittedName>
        <fullName evidence="2">Uncharacterized protein</fullName>
    </submittedName>
</protein>
<evidence type="ECO:0000313" key="3">
    <source>
        <dbReference type="Proteomes" id="UP000007266"/>
    </source>
</evidence>
<organism evidence="2 3">
    <name type="scientific">Tribolium castaneum</name>
    <name type="common">Red flour beetle</name>
    <dbReference type="NCBI Taxonomy" id="7070"/>
    <lineage>
        <taxon>Eukaryota</taxon>
        <taxon>Metazoa</taxon>
        <taxon>Ecdysozoa</taxon>
        <taxon>Arthropoda</taxon>
        <taxon>Hexapoda</taxon>
        <taxon>Insecta</taxon>
        <taxon>Pterygota</taxon>
        <taxon>Neoptera</taxon>
        <taxon>Endopterygota</taxon>
        <taxon>Coleoptera</taxon>
        <taxon>Polyphaga</taxon>
        <taxon>Cucujiformia</taxon>
        <taxon>Tenebrionidae</taxon>
        <taxon>Tenebrionidae incertae sedis</taxon>
        <taxon>Tribolium</taxon>
    </lineage>
</organism>
<keyword evidence="3" id="KW-1185">Reference proteome</keyword>
<evidence type="ECO:0000313" key="2">
    <source>
        <dbReference type="EMBL" id="EFA11756.1"/>
    </source>
</evidence>
<dbReference type="EMBL" id="KQ971456">
    <property type="protein sequence ID" value="EFA11756.1"/>
    <property type="molecule type" value="Genomic_DNA"/>
</dbReference>
<dbReference type="Proteomes" id="UP000007266">
    <property type="component" value="Unassembled WGS sequence"/>
</dbReference>
<keyword evidence="1" id="KW-0175">Coiled coil</keyword>
<dbReference type="AlphaFoldDB" id="D7EKZ6"/>
<accession>D7EKZ6</accession>
<dbReference type="InParanoid" id="D7EKZ6"/>
<gene>
    <name evidence="2" type="primary">GLEAN_04327</name>
    <name evidence="2" type="ORF">TcasGA2_TC004327</name>
</gene>
<reference evidence="2 3" key="2">
    <citation type="journal article" date="2010" name="Nucleic Acids Res.">
        <title>BeetleBase in 2010: revisions to provide comprehensive genomic information for Tribolium castaneum.</title>
        <authorList>
            <person name="Kim H.S."/>
            <person name="Murphy T."/>
            <person name="Xia J."/>
            <person name="Caragea D."/>
            <person name="Park Y."/>
            <person name="Beeman R.W."/>
            <person name="Lorenzen M.D."/>
            <person name="Butcher S."/>
            <person name="Manak J.R."/>
            <person name="Brown S.J."/>
        </authorList>
    </citation>
    <scope>NUCLEOTIDE SEQUENCE [LARGE SCALE GENOMIC DNA]</scope>
    <source>
        <strain evidence="2 3">Georgia GA2</strain>
    </source>
</reference>
<name>D7EKZ6_TRICA</name>
<reference evidence="2 3" key="1">
    <citation type="journal article" date="2008" name="Nature">
        <title>The genome of the model beetle and pest Tribolium castaneum.</title>
        <authorList>
            <consortium name="Tribolium Genome Sequencing Consortium"/>
            <person name="Richards S."/>
            <person name="Gibbs R.A."/>
            <person name="Weinstock G.M."/>
            <person name="Brown S.J."/>
            <person name="Denell R."/>
            <person name="Beeman R.W."/>
            <person name="Gibbs R."/>
            <person name="Beeman R.W."/>
            <person name="Brown S.J."/>
            <person name="Bucher G."/>
            <person name="Friedrich M."/>
            <person name="Grimmelikhuijzen C.J."/>
            <person name="Klingler M."/>
            <person name="Lorenzen M."/>
            <person name="Richards S."/>
            <person name="Roth S."/>
            <person name="Schroder R."/>
            <person name="Tautz D."/>
            <person name="Zdobnov E.M."/>
            <person name="Muzny D."/>
            <person name="Gibbs R.A."/>
            <person name="Weinstock G.M."/>
            <person name="Attaway T."/>
            <person name="Bell S."/>
            <person name="Buhay C.J."/>
            <person name="Chandrabose M.N."/>
            <person name="Chavez D."/>
            <person name="Clerk-Blankenburg K.P."/>
            <person name="Cree A."/>
            <person name="Dao M."/>
            <person name="Davis C."/>
            <person name="Chacko J."/>
            <person name="Dinh H."/>
            <person name="Dugan-Rocha S."/>
            <person name="Fowler G."/>
            <person name="Garner T.T."/>
            <person name="Garnes J."/>
            <person name="Gnirke A."/>
            <person name="Hawes A."/>
            <person name="Hernandez J."/>
            <person name="Hines S."/>
            <person name="Holder M."/>
            <person name="Hume J."/>
            <person name="Jhangiani S.N."/>
            <person name="Joshi V."/>
            <person name="Khan Z.M."/>
            <person name="Jackson L."/>
            <person name="Kovar C."/>
            <person name="Kowis A."/>
            <person name="Lee S."/>
            <person name="Lewis L.R."/>
            <person name="Margolis J."/>
            <person name="Morgan M."/>
            <person name="Nazareth L.V."/>
            <person name="Nguyen N."/>
            <person name="Okwuonu G."/>
            <person name="Parker D."/>
            <person name="Richards S."/>
            <person name="Ruiz S.J."/>
            <person name="Santibanez J."/>
            <person name="Savard J."/>
            <person name="Scherer S.E."/>
            <person name="Schneider B."/>
            <person name="Sodergren E."/>
            <person name="Tautz D."/>
            <person name="Vattahil S."/>
            <person name="Villasana D."/>
            <person name="White C.S."/>
            <person name="Wright R."/>
            <person name="Park Y."/>
            <person name="Beeman R.W."/>
            <person name="Lord J."/>
            <person name="Oppert B."/>
            <person name="Lorenzen M."/>
            <person name="Brown S."/>
            <person name="Wang L."/>
            <person name="Savard J."/>
            <person name="Tautz D."/>
            <person name="Richards S."/>
            <person name="Weinstock G."/>
            <person name="Gibbs R.A."/>
            <person name="Liu Y."/>
            <person name="Worley K."/>
            <person name="Weinstock G."/>
            <person name="Elsik C.G."/>
            <person name="Reese J.T."/>
            <person name="Elhaik E."/>
            <person name="Landan G."/>
            <person name="Graur D."/>
            <person name="Arensburger P."/>
            <person name="Atkinson P."/>
            <person name="Beeman R.W."/>
            <person name="Beidler J."/>
            <person name="Brown S.J."/>
            <person name="Demuth J.P."/>
            <person name="Drury D.W."/>
            <person name="Du Y.Z."/>
            <person name="Fujiwara H."/>
            <person name="Lorenzen M."/>
            <person name="Maselli V."/>
            <person name="Osanai M."/>
            <person name="Park Y."/>
            <person name="Robertson H.M."/>
            <person name="Tu Z."/>
            <person name="Wang J.J."/>
            <person name="Wang S."/>
            <person name="Richards S."/>
            <person name="Song H."/>
            <person name="Zhang L."/>
            <person name="Sodergren E."/>
            <person name="Werner D."/>
            <person name="Stanke M."/>
            <person name="Morgenstern B."/>
            <person name="Solovyev V."/>
            <person name="Kosarev P."/>
            <person name="Brown G."/>
            <person name="Chen H.C."/>
            <person name="Ermolaeva O."/>
            <person name="Hlavina W."/>
            <person name="Kapustin Y."/>
            <person name="Kiryutin B."/>
            <person name="Kitts P."/>
            <person name="Maglott D."/>
            <person name="Pruitt K."/>
            <person name="Sapojnikov V."/>
            <person name="Souvorov A."/>
            <person name="Mackey A.J."/>
            <person name="Waterhouse R.M."/>
            <person name="Wyder S."/>
            <person name="Zdobnov E.M."/>
            <person name="Zdobnov E.M."/>
            <person name="Wyder S."/>
            <person name="Kriventseva E.V."/>
            <person name="Kadowaki T."/>
            <person name="Bork P."/>
            <person name="Aranda M."/>
            <person name="Bao R."/>
            <person name="Beermann A."/>
            <person name="Berns N."/>
            <person name="Bolognesi R."/>
            <person name="Bonneton F."/>
            <person name="Bopp D."/>
            <person name="Brown S.J."/>
            <person name="Bucher G."/>
            <person name="Butts T."/>
            <person name="Chaumot A."/>
            <person name="Denell R.E."/>
            <person name="Ferrier D.E."/>
            <person name="Friedrich M."/>
            <person name="Gordon C.M."/>
            <person name="Jindra M."/>
            <person name="Klingler M."/>
            <person name="Lan Q."/>
            <person name="Lattorff H.M."/>
            <person name="Laudet V."/>
            <person name="von Levetsow C."/>
            <person name="Liu Z."/>
            <person name="Lutz R."/>
            <person name="Lynch J.A."/>
            <person name="da Fonseca R.N."/>
            <person name="Posnien N."/>
            <person name="Reuter R."/>
            <person name="Roth S."/>
            <person name="Savard J."/>
            <person name="Schinko J.B."/>
            <person name="Schmitt C."/>
            <person name="Schoppmeier M."/>
            <person name="Schroder R."/>
            <person name="Shippy T.D."/>
            <person name="Simonnet F."/>
            <person name="Marques-Souza H."/>
            <person name="Tautz D."/>
            <person name="Tomoyasu Y."/>
            <person name="Trauner J."/>
            <person name="Van der Zee M."/>
            <person name="Vervoort M."/>
            <person name="Wittkopp N."/>
            <person name="Wimmer E.A."/>
            <person name="Yang X."/>
            <person name="Jones A.K."/>
            <person name="Sattelle D.B."/>
            <person name="Ebert P.R."/>
            <person name="Nelson D."/>
            <person name="Scott J.G."/>
            <person name="Beeman R.W."/>
            <person name="Muthukrishnan S."/>
            <person name="Kramer K.J."/>
            <person name="Arakane Y."/>
            <person name="Beeman R.W."/>
            <person name="Zhu Q."/>
            <person name="Hogenkamp D."/>
            <person name="Dixit R."/>
            <person name="Oppert B."/>
            <person name="Jiang H."/>
            <person name="Zou Z."/>
            <person name="Marshall J."/>
            <person name="Elpidina E."/>
            <person name="Vinokurov K."/>
            <person name="Oppert C."/>
            <person name="Zou Z."/>
            <person name="Evans J."/>
            <person name="Lu Z."/>
            <person name="Zhao P."/>
            <person name="Sumathipala N."/>
            <person name="Altincicek B."/>
            <person name="Vilcinskas A."/>
            <person name="Williams M."/>
            <person name="Hultmark D."/>
            <person name="Hetru C."/>
            <person name="Jiang H."/>
            <person name="Grimmelikhuijzen C.J."/>
            <person name="Hauser F."/>
            <person name="Cazzamali G."/>
            <person name="Williamson M."/>
            <person name="Park Y."/>
            <person name="Li B."/>
            <person name="Tanaka Y."/>
            <person name="Predel R."/>
            <person name="Neupert S."/>
            <person name="Schachtner J."/>
            <person name="Verleyen P."/>
            <person name="Raible F."/>
            <person name="Bork P."/>
            <person name="Friedrich M."/>
            <person name="Walden K.K."/>
            <person name="Robertson H.M."/>
            <person name="Angeli S."/>
            <person name="Foret S."/>
            <person name="Bucher G."/>
            <person name="Schuetz S."/>
            <person name="Maleszka R."/>
            <person name="Wimmer E.A."/>
            <person name="Beeman R.W."/>
            <person name="Lorenzen M."/>
            <person name="Tomoyasu Y."/>
            <person name="Miller S.C."/>
            <person name="Grossmann D."/>
            <person name="Bucher G."/>
        </authorList>
    </citation>
    <scope>NUCLEOTIDE SEQUENCE [LARGE SCALE GENOMIC DNA]</scope>
    <source>
        <strain evidence="2 3">Georgia GA2</strain>
    </source>
</reference>
<dbReference type="HOGENOM" id="CLU_2187267_0_0_1"/>
<evidence type="ECO:0000256" key="1">
    <source>
        <dbReference type="SAM" id="Coils"/>
    </source>
</evidence>
<feature type="coiled-coil region" evidence="1">
    <location>
        <begin position="54"/>
        <end position="88"/>
    </location>
</feature>
<sequence length="109" mass="12614">MKINRRRCLKAASQSAVYQKSCVEKKNFVLIDEAKISCCQGKAYSEKNNTNELSEKLLIENNFLKQLLKEVEEKNELFKENNLIVKENNVLLQEKLNGPQVITTKIQKL</sequence>
<proteinExistence type="predicted"/>